<evidence type="ECO:0000256" key="1">
    <source>
        <dbReference type="SAM" id="SignalP"/>
    </source>
</evidence>
<dbReference type="Proteomes" id="UP000304880">
    <property type="component" value="Unassembled WGS sequence"/>
</dbReference>
<organism evidence="2 3">
    <name type="scientific">Paracoccus haeundaensis</name>
    <dbReference type="NCBI Taxonomy" id="225362"/>
    <lineage>
        <taxon>Bacteria</taxon>
        <taxon>Pseudomonadati</taxon>
        <taxon>Pseudomonadota</taxon>
        <taxon>Alphaproteobacteria</taxon>
        <taxon>Rhodobacterales</taxon>
        <taxon>Paracoccaceae</taxon>
        <taxon>Paracoccus</taxon>
    </lineage>
</organism>
<evidence type="ECO:0000313" key="2">
    <source>
        <dbReference type="EMBL" id="TNH40553.1"/>
    </source>
</evidence>
<dbReference type="Pfam" id="PF04314">
    <property type="entry name" value="PCuAC"/>
    <property type="match status" value="1"/>
</dbReference>
<keyword evidence="1" id="KW-0732">Signal</keyword>
<accession>A0A5C4R992</accession>
<dbReference type="EMBL" id="VDDC01000008">
    <property type="protein sequence ID" value="TNH40553.1"/>
    <property type="molecule type" value="Genomic_DNA"/>
</dbReference>
<dbReference type="Gene3D" id="2.60.40.1890">
    <property type="entry name" value="PCu(A)C copper chaperone"/>
    <property type="match status" value="1"/>
</dbReference>
<dbReference type="InterPro" id="IPR036182">
    <property type="entry name" value="PCuAC_sf"/>
</dbReference>
<feature type="signal peptide" evidence="1">
    <location>
        <begin position="1"/>
        <end position="26"/>
    </location>
</feature>
<dbReference type="InterPro" id="IPR058248">
    <property type="entry name" value="Lxx211020-like"/>
</dbReference>
<dbReference type="SUPFAM" id="SSF110087">
    <property type="entry name" value="DR1885-like metal-binding protein"/>
    <property type="match status" value="1"/>
</dbReference>
<reference evidence="2 3" key="1">
    <citation type="submission" date="2019-06" db="EMBL/GenBank/DDBJ databases">
        <authorList>
            <person name="Li J."/>
        </authorList>
    </citation>
    <scope>NUCLEOTIDE SEQUENCE [LARGE SCALE GENOMIC DNA]</scope>
    <source>
        <strain evidence="2 3">CGMCC 1.8012</strain>
    </source>
</reference>
<name>A0A5C4R992_9RHOB</name>
<dbReference type="PANTHER" id="PTHR36302">
    <property type="entry name" value="BLR7088 PROTEIN"/>
    <property type="match status" value="1"/>
</dbReference>
<sequence length="196" mass="19834">MRHAMTTFHLLAALAVATLLAPAAWAHGTGDGADHAGHTAAHAAPLSLPDPDAAWQVGDLTVTAPYARATLPNAPVAGGFLTIANDGAADDRLVAATSDIAGRMEIHQMTMSGDIMTMGPVEDGLPIPAGQTVALQPGGYHLMFLQLAAPLVQGDSVDVTLTFEGAGDITVPLSIQAFNARAAGDAPQGADPHAGH</sequence>
<dbReference type="AlphaFoldDB" id="A0A5C4R992"/>
<comment type="caution">
    <text evidence="2">The sequence shown here is derived from an EMBL/GenBank/DDBJ whole genome shotgun (WGS) entry which is preliminary data.</text>
</comment>
<gene>
    <name evidence="2" type="ORF">FHD67_04955</name>
</gene>
<feature type="chain" id="PRO_5022749593" evidence="1">
    <location>
        <begin position="27"/>
        <end position="196"/>
    </location>
</feature>
<proteinExistence type="predicted"/>
<protein>
    <submittedName>
        <fullName evidence="2">Copper chaperone PCu(A)C</fullName>
    </submittedName>
</protein>
<dbReference type="InterPro" id="IPR007410">
    <property type="entry name" value="LpqE-like"/>
</dbReference>
<keyword evidence="3" id="KW-1185">Reference proteome</keyword>
<evidence type="ECO:0000313" key="3">
    <source>
        <dbReference type="Proteomes" id="UP000304880"/>
    </source>
</evidence>
<dbReference type="PANTHER" id="PTHR36302:SF1">
    <property type="entry name" value="COPPER CHAPERONE PCU(A)C"/>
    <property type="match status" value="1"/>
</dbReference>